<keyword evidence="7" id="KW-1185">Reference proteome</keyword>
<dbReference type="PANTHER" id="PTHR35518">
    <property type="entry name" value="MAINTENANCE OF TELOMOERE CAPPING"/>
    <property type="match status" value="1"/>
</dbReference>
<organism evidence="6 7">
    <name type="scientific">Stichopus japonicus</name>
    <name type="common">Sea cucumber</name>
    <dbReference type="NCBI Taxonomy" id="307972"/>
    <lineage>
        <taxon>Eukaryota</taxon>
        <taxon>Metazoa</taxon>
        <taxon>Echinodermata</taxon>
        <taxon>Eleutherozoa</taxon>
        <taxon>Echinozoa</taxon>
        <taxon>Holothuroidea</taxon>
        <taxon>Aspidochirotacea</taxon>
        <taxon>Aspidochirotida</taxon>
        <taxon>Stichopodidae</taxon>
        <taxon>Apostichopus</taxon>
    </lineage>
</organism>
<dbReference type="InterPro" id="IPR051008">
    <property type="entry name" value="Telomere_Capping_Maintenance"/>
</dbReference>
<name>A0A2G8LF00_STIJA</name>
<evidence type="ECO:0000256" key="4">
    <source>
        <dbReference type="ARBA" id="ARBA00023136"/>
    </source>
</evidence>
<dbReference type="SUPFAM" id="SSF51695">
    <property type="entry name" value="PLC-like phosphodiesterases"/>
    <property type="match status" value="1"/>
</dbReference>
<dbReference type="GO" id="GO:0016020">
    <property type="term" value="C:membrane"/>
    <property type="evidence" value="ECO:0007669"/>
    <property type="project" value="UniProtKB-SubCell"/>
</dbReference>
<evidence type="ECO:0000256" key="2">
    <source>
        <dbReference type="ARBA" id="ARBA00022692"/>
    </source>
</evidence>
<dbReference type="SUPFAM" id="SSF56436">
    <property type="entry name" value="C-type lectin-like"/>
    <property type="match status" value="1"/>
</dbReference>
<dbReference type="STRING" id="307972.A0A2G8LF00"/>
<dbReference type="InterPro" id="IPR001304">
    <property type="entry name" value="C-type_lectin-like"/>
</dbReference>
<evidence type="ECO:0000256" key="1">
    <source>
        <dbReference type="ARBA" id="ARBA00004370"/>
    </source>
</evidence>
<comment type="subcellular location">
    <subcellularLocation>
        <location evidence="1">Membrane</location>
    </subcellularLocation>
</comment>
<dbReference type="PANTHER" id="PTHR35518:SF2">
    <property type="entry name" value="MAINTENANCE OF TELOMERE CAPPING PROTEIN 6"/>
    <property type="match status" value="1"/>
</dbReference>
<dbReference type="EMBL" id="MRZV01000101">
    <property type="protein sequence ID" value="PIK58797.1"/>
    <property type="molecule type" value="Genomic_DNA"/>
</dbReference>
<evidence type="ECO:0000259" key="5">
    <source>
        <dbReference type="PROSITE" id="PS50041"/>
    </source>
</evidence>
<dbReference type="OrthoDB" id="10017021at2759"/>
<proteinExistence type="predicted"/>
<dbReference type="Gene3D" id="3.20.20.190">
    <property type="entry name" value="Phosphatidylinositol (PI) phosphodiesterase"/>
    <property type="match status" value="1"/>
</dbReference>
<comment type="caution">
    <text evidence="6">The sequence shown here is derived from an EMBL/GenBank/DDBJ whole genome shotgun (WGS) entry which is preliminary data.</text>
</comment>
<protein>
    <recommendedName>
        <fullName evidence="5">C-type lectin domain-containing protein</fullName>
    </recommendedName>
</protein>
<feature type="domain" description="C-type lectin" evidence="5">
    <location>
        <begin position="203"/>
        <end position="241"/>
    </location>
</feature>
<dbReference type="GO" id="GO:0006629">
    <property type="term" value="P:lipid metabolic process"/>
    <property type="evidence" value="ECO:0007669"/>
    <property type="project" value="InterPro"/>
</dbReference>
<gene>
    <name evidence="6" type="ORF">BSL78_04256</name>
</gene>
<evidence type="ECO:0000313" key="6">
    <source>
        <dbReference type="EMBL" id="PIK58797.1"/>
    </source>
</evidence>
<sequence length="343" mass="39224">MTDMLNMGIRGVELDNWFCLGRMRLAHLAENFRMNCQDDDKLFTDGIKEIADWLNIESNAQEIIRIYLNEKSDQGYDQLVNGPINTYLGGRVLTPRDLNETYHGTWPTLRQMKKDGKNVVIATASSGDTPDKVFTHGDLFIHKIYWTDRPIKEFTPYPEFLDYDGPTRVGVITDLSDMMKCRIEFPACDHVNPELIKTAVYTWAESEPSVPLTRNSCVMISSEDNRWYVEGCEEEMHYACQNANDPNDWIMSESRGPYTITEIVCPPSYKFSVPHNGYRHQKLIEAANGTSVWINYSPWLPGYDDPGQEALTTEDPSDATDMQLSIMVRLLFAVILATTLITY</sequence>
<dbReference type="GO" id="GO:0008081">
    <property type="term" value="F:phosphoric diester hydrolase activity"/>
    <property type="evidence" value="ECO:0007669"/>
    <property type="project" value="InterPro"/>
</dbReference>
<keyword evidence="3" id="KW-1133">Transmembrane helix</keyword>
<keyword evidence="2" id="KW-0812">Transmembrane</keyword>
<dbReference type="InterPro" id="IPR016187">
    <property type="entry name" value="CTDL_fold"/>
</dbReference>
<evidence type="ECO:0000256" key="3">
    <source>
        <dbReference type="ARBA" id="ARBA00022989"/>
    </source>
</evidence>
<reference evidence="6 7" key="1">
    <citation type="journal article" date="2017" name="PLoS Biol.">
        <title>The sea cucumber genome provides insights into morphological evolution and visceral regeneration.</title>
        <authorList>
            <person name="Zhang X."/>
            <person name="Sun L."/>
            <person name="Yuan J."/>
            <person name="Sun Y."/>
            <person name="Gao Y."/>
            <person name="Zhang L."/>
            <person name="Li S."/>
            <person name="Dai H."/>
            <person name="Hamel J.F."/>
            <person name="Liu C."/>
            <person name="Yu Y."/>
            <person name="Liu S."/>
            <person name="Lin W."/>
            <person name="Guo K."/>
            <person name="Jin S."/>
            <person name="Xu P."/>
            <person name="Storey K.B."/>
            <person name="Huan P."/>
            <person name="Zhang T."/>
            <person name="Zhou Y."/>
            <person name="Zhang J."/>
            <person name="Lin C."/>
            <person name="Li X."/>
            <person name="Xing L."/>
            <person name="Huo D."/>
            <person name="Sun M."/>
            <person name="Wang L."/>
            <person name="Mercier A."/>
            <person name="Li F."/>
            <person name="Yang H."/>
            <person name="Xiang J."/>
        </authorList>
    </citation>
    <scope>NUCLEOTIDE SEQUENCE [LARGE SCALE GENOMIC DNA]</scope>
    <source>
        <strain evidence="6">Shaxun</strain>
        <tissue evidence="6">Muscle</tissue>
    </source>
</reference>
<dbReference type="InterPro" id="IPR017946">
    <property type="entry name" value="PLC-like_Pdiesterase_TIM-brl"/>
</dbReference>
<keyword evidence="4" id="KW-0472">Membrane</keyword>
<evidence type="ECO:0000313" key="7">
    <source>
        <dbReference type="Proteomes" id="UP000230750"/>
    </source>
</evidence>
<dbReference type="PROSITE" id="PS50041">
    <property type="entry name" value="C_TYPE_LECTIN_2"/>
    <property type="match status" value="1"/>
</dbReference>
<dbReference type="Proteomes" id="UP000230750">
    <property type="component" value="Unassembled WGS sequence"/>
</dbReference>
<dbReference type="AlphaFoldDB" id="A0A2G8LF00"/>
<accession>A0A2G8LF00</accession>